<reference evidence="6 7" key="1">
    <citation type="submission" date="2020-10" db="EMBL/GenBank/DDBJ databases">
        <title>Bacillus sp. HD4P25, an endophyte from a halophyte.</title>
        <authorList>
            <person name="Sun J.-Q."/>
        </authorList>
    </citation>
    <scope>NUCLEOTIDE SEQUENCE [LARGE SCALE GENOMIC DNA]</scope>
    <source>
        <strain evidence="6 7">YIM 93174</strain>
    </source>
</reference>
<protein>
    <submittedName>
        <fullName evidence="6">S9 family peptidase</fullName>
    </submittedName>
</protein>
<feature type="domain" description="Peptidase S9A N-terminal" evidence="5">
    <location>
        <begin position="64"/>
        <end position="333"/>
    </location>
</feature>
<dbReference type="Proteomes" id="UP001516662">
    <property type="component" value="Unassembled WGS sequence"/>
</dbReference>
<organism evidence="6 7">
    <name type="scientific">Litchfieldia luteola</name>
    <dbReference type="NCBI Taxonomy" id="682179"/>
    <lineage>
        <taxon>Bacteria</taxon>
        <taxon>Bacillati</taxon>
        <taxon>Bacillota</taxon>
        <taxon>Bacilli</taxon>
        <taxon>Bacillales</taxon>
        <taxon>Bacillaceae</taxon>
        <taxon>Litchfieldia</taxon>
    </lineage>
</organism>
<evidence type="ECO:0000256" key="3">
    <source>
        <dbReference type="ARBA" id="ARBA00022825"/>
    </source>
</evidence>
<keyword evidence="7" id="KW-1185">Reference proteome</keyword>
<dbReference type="RefSeq" id="WP_193537585.1">
    <property type="nucleotide sequence ID" value="NZ_JADCLJ010000021.1"/>
</dbReference>
<keyword evidence="2" id="KW-0378">Hydrolase</keyword>
<evidence type="ECO:0000313" key="7">
    <source>
        <dbReference type="Proteomes" id="UP001516662"/>
    </source>
</evidence>
<dbReference type="PRINTS" id="PR00862">
    <property type="entry name" value="PROLIGOPTASE"/>
</dbReference>
<dbReference type="Gene3D" id="2.120.10.30">
    <property type="entry name" value="TolB, C-terminal domain"/>
    <property type="match status" value="2"/>
</dbReference>
<dbReference type="EMBL" id="JADCLJ010000021">
    <property type="protein sequence ID" value="MBE4909196.1"/>
    <property type="molecule type" value="Genomic_DNA"/>
</dbReference>
<dbReference type="InterPro" id="IPR023302">
    <property type="entry name" value="Pept_S9A_N"/>
</dbReference>
<feature type="domain" description="Peptidase S9 prolyl oligopeptidase catalytic" evidence="4">
    <location>
        <begin position="397"/>
        <end position="604"/>
    </location>
</feature>
<dbReference type="Pfam" id="PF02897">
    <property type="entry name" value="Peptidase_S9_N"/>
    <property type="match status" value="1"/>
</dbReference>
<evidence type="ECO:0000313" key="6">
    <source>
        <dbReference type="EMBL" id="MBE4909196.1"/>
    </source>
</evidence>
<dbReference type="InterPro" id="IPR011042">
    <property type="entry name" value="6-blade_b-propeller_TolB-like"/>
</dbReference>
<dbReference type="SUPFAM" id="SSF82171">
    <property type="entry name" value="DPP6 N-terminal domain-like"/>
    <property type="match status" value="1"/>
</dbReference>
<dbReference type="SUPFAM" id="SSF53474">
    <property type="entry name" value="alpha/beta-Hydrolases"/>
    <property type="match status" value="1"/>
</dbReference>
<dbReference type="Pfam" id="PF00326">
    <property type="entry name" value="Peptidase_S9"/>
    <property type="match status" value="1"/>
</dbReference>
<comment type="caution">
    <text evidence="6">The sequence shown here is derived from an EMBL/GenBank/DDBJ whole genome shotgun (WGS) entry which is preliminary data.</text>
</comment>
<evidence type="ECO:0000259" key="4">
    <source>
        <dbReference type="Pfam" id="PF00326"/>
    </source>
</evidence>
<dbReference type="InterPro" id="IPR001375">
    <property type="entry name" value="Peptidase_S9_cat"/>
</dbReference>
<keyword evidence="1" id="KW-0645">Protease</keyword>
<gene>
    <name evidence="6" type="ORF">IMZ08_14105</name>
</gene>
<dbReference type="InterPro" id="IPR029058">
    <property type="entry name" value="AB_hydrolase_fold"/>
</dbReference>
<evidence type="ECO:0000256" key="1">
    <source>
        <dbReference type="ARBA" id="ARBA00022670"/>
    </source>
</evidence>
<dbReference type="Gene3D" id="3.40.50.1820">
    <property type="entry name" value="alpha/beta hydrolase"/>
    <property type="match status" value="1"/>
</dbReference>
<evidence type="ECO:0000259" key="5">
    <source>
        <dbReference type="Pfam" id="PF02897"/>
    </source>
</evidence>
<dbReference type="PANTHER" id="PTHR42776:SF27">
    <property type="entry name" value="DIPEPTIDYL PEPTIDASE FAMILY MEMBER 6"/>
    <property type="match status" value="1"/>
</dbReference>
<name>A0ABR9QL93_9BACI</name>
<proteinExistence type="predicted"/>
<dbReference type="InterPro" id="IPR002470">
    <property type="entry name" value="Peptidase_S9A"/>
</dbReference>
<accession>A0ABR9QL93</accession>
<evidence type="ECO:0000256" key="2">
    <source>
        <dbReference type="ARBA" id="ARBA00022801"/>
    </source>
</evidence>
<sequence>MATKSVRQYRIEELLNSESVVYNSISYDGSRVLYSSDKSGVFNAYSVPTTGGMPIALTDSTDDAVHAISYFPHDNRFLYLQDKGGNEILHIFVREENGASKELTVDEKERAEFYCWAQDGKSFFYGSNKRDPRFNDVYEMDIETYQSTLLFENTEGYNFGAISPNKNYLAFAKVSNANNSDLYVFNRETNEMSHLCEHEGDCHYYAEAFNSTSTHLYFRTDESSEFLELKRIELATNDVELVASESWDITNAFFSKNGRYLLYKINNDSKTEVKVIEVQNGEALSINGLPEGQITEVSVSSDESMISLSINSSTSPKNIYLYEVATANVTKLTDTLHPDVLEEDLVKAEIVRFKSFDNLEIPAIMYLPHQAATEKVPALVWVHGGPGGQSTVDYNPMLQYLVNHGYAVLAVNNRGSSGYGKTFFKAADLKHGEVDLADCVEGKNFLQSIDSIDPDKIGIIGGSYGGYMVLAALAFRQEEFKVGVDIFGVTNWERTLKSIPTWWESMRDALYQKLGNPYEQVEYIRSISPLFHADKINKPVIVLQGANDPRVLQVESDEMVDELRKNNVPTEYIVFPDEGHGFSKKENRITGYRAILEFLDEYLK</sequence>
<dbReference type="PANTHER" id="PTHR42776">
    <property type="entry name" value="SERINE PEPTIDASE S9 FAMILY MEMBER"/>
    <property type="match status" value="1"/>
</dbReference>
<keyword evidence="3" id="KW-0720">Serine protease</keyword>